<dbReference type="InterPro" id="IPR036388">
    <property type="entry name" value="WH-like_DNA-bd_sf"/>
</dbReference>
<dbReference type="Pfam" id="PF05043">
    <property type="entry name" value="Mga"/>
    <property type="match status" value="1"/>
</dbReference>
<organism evidence="2 3">
    <name type="scientific">Enterococcus wangshanyuanii</name>
    <dbReference type="NCBI Taxonomy" id="2005703"/>
    <lineage>
        <taxon>Bacteria</taxon>
        <taxon>Bacillati</taxon>
        <taxon>Bacillota</taxon>
        <taxon>Bacilli</taxon>
        <taxon>Lactobacillales</taxon>
        <taxon>Enterococcaceae</taxon>
        <taxon>Enterococcus</taxon>
    </lineage>
</organism>
<dbReference type="RefSeq" id="WP_088271916.1">
    <property type="nucleotide sequence ID" value="NZ_BMKI01000018.1"/>
</dbReference>
<dbReference type="EMBL" id="BMKI01000018">
    <property type="protein sequence ID" value="GGD04574.1"/>
    <property type="molecule type" value="Genomic_DNA"/>
</dbReference>
<feature type="domain" description="Mga helix-turn-helix" evidence="1">
    <location>
        <begin position="76"/>
        <end position="159"/>
    </location>
</feature>
<name>A0ABQ1PVU5_9ENTE</name>
<sequence>MIHLFEKKDTKIYKIVSEFLRRPTMKLSDLNNLVNISSVTLIKDIAETNQLFRQLQIKAHISIDNQTATIDRTASFSLPKITITLFERSFKGNLLMDLLYERDIDINSYTYLYDISEASFYRKIHELKSDLKIFNLDLNTKPIKLVGREQDIRYFYQSLLWGVYRGIIWPFNTSKHEYLKQIEAKEKEIIFNLSSIQKDQWSFWIAIIDLRREMNHFVSSMSTKYENNPMKSVSFLVFFSNSYQSSITIPEKYMPAEINYETSIAETGTFIATADSPLVHSYVVYHKFHNTELWQFAIYFLKLVLENDTFFAEAMESQLFMTRFLSLLTQTNRYSYHYQTMFNSLPGISRTYLLDTNSRAQEILSNIITNAIVLANTKIPKFHIKDKEFLIAALSESILGMFKFNFYDNSYRISLLLENIYAAELVKKQLSTLNYELTISTENEDIKKADLIICETYTESLANEVYPDTQVFVLAKSYLTQHDLNGLDNFLRTAKL</sequence>
<evidence type="ECO:0000259" key="1">
    <source>
        <dbReference type="Pfam" id="PF05043"/>
    </source>
</evidence>
<reference evidence="3" key="1">
    <citation type="journal article" date="2019" name="Int. J. Syst. Evol. Microbiol.">
        <title>The Global Catalogue of Microorganisms (GCM) 10K type strain sequencing project: providing services to taxonomists for standard genome sequencing and annotation.</title>
        <authorList>
            <consortium name="The Broad Institute Genomics Platform"/>
            <consortium name="The Broad Institute Genome Sequencing Center for Infectious Disease"/>
            <person name="Wu L."/>
            <person name="Ma J."/>
        </authorList>
    </citation>
    <scope>NUCLEOTIDE SEQUENCE [LARGE SCALE GENOMIC DNA]</scope>
    <source>
        <strain evidence="3">CGMCC 1.15942</strain>
    </source>
</reference>
<protein>
    <recommendedName>
        <fullName evidence="1">Mga helix-turn-helix domain-containing protein</fullName>
    </recommendedName>
</protein>
<keyword evidence="3" id="KW-1185">Reference proteome</keyword>
<gene>
    <name evidence="2" type="ORF">GCM10011573_37620</name>
</gene>
<dbReference type="InterPro" id="IPR007737">
    <property type="entry name" value="Mga_HTH"/>
</dbReference>
<proteinExistence type="predicted"/>
<comment type="caution">
    <text evidence="2">The sequence shown here is derived from an EMBL/GenBank/DDBJ whole genome shotgun (WGS) entry which is preliminary data.</text>
</comment>
<dbReference type="Proteomes" id="UP000630615">
    <property type="component" value="Unassembled WGS sequence"/>
</dbReference>
<accession>A0ABQ1PVU5</accession>
<dbReference type="Gene3D" id="1.10.10.10">
    <property type="entry name" value="Winged helix-like DNA-binding domain superfamily/Winged helix DNA-binding domain"/>
    <property type="match status" value="1"/>
</dbReference>
<evidence type="ECO:0000313" key="3">
    <source>
        <dbReference type="Proteomes" id="UP000630615"/>
    </source>
</evidence>
<evidence type="ECO:0000313" key="2">
    <source>
        <dbReference type="EMBL" id="GGD04574.1"/>
    </source>
</evidence>